<reference evidence="1 2" key="1">
    <citation type="submission" date="2016-07" db="EMBL/GenBank/DDBJ databases">
        <title>Pervasive Adenine N6-methylation of Active Genes in Fungi.</title>
        <authorList>
            <consortium name="DOE Joint Genome Institute"/>
            <person name="Mondo S.J."/>
            <person name="Dannebaum R.O."/>
            <person name="Kuo R.C."/>
            <person name="Labutti K."/>
            <person name="Haridas S."/>
            <person name="Kuo A."/>
            <person name="Salamov A."/>
            <person name="Ahrendt S.R."/>
            <person name="Lipzen A."/>
            <person name="Sullivan W."/>
            <person name="Andreopoulos W.B."/>
            <person name="Clum A."/>
            <person name="Lindquist E."/>
            <person name="Daum C."/>
            <person name="Ramamoorthy G.K."/>
            <person name="Gryganskyi A."/>
            <person name="Culley D."/>
            <person name="Magnuson J.K."/>
            <person name="James T.Y."/>
            <person name="O'Malley M.A."/>
            <person name="Stajich J.E."/>
            <person name="Spatafora J.W."/>
            <person name="Visel A."/>
            <person name="Grigoriev I.V."/>
        </authorList>
    </citation>
    <scope>NUCLEOTIDE SEQUENCE [LARGE SCALE GENOMIC DNA]</scope>
    <source>
        <strain evidence="1 2">NRRL 2496</strain>
    </source>
</reference>
<gene>
    <name evidence="1" type="ORF">BCR43DRAFT_484778</name>
</gene>
<accession>A0A1X2HLF3</accession>
<sequence>MFGIRRVVQCNATRRLIHTSVRAHAPNQDHMMDDMMIPGQYLKYFKSRSRSSKKPDDKLSRPAATIMALERVRTVRARTPSEADKAPSRQQMQMATRIRRGINNMYAIEPLPTALVTPTWIQIRDIKVARNLRTCSIWYEPLSAKKHERGEVFRAMSQHALRLSNLIRVHSGAHHVESIKFIPDTRTHELEKIYDALAAEEEKEGKGKGGE</sequence>
<dbReference type="AlphaFoldDB" id="A0A1X2HLF3"/>
<name>A0A1X2HLF3_SYNRA</name>
<dbReference type="InterPro" id="IPR015946">
    <property type="entry name" value="KH_dom-like_a/b"/>
</dbReference>
<evidence type="ECO:0000313" key="2">
    <source>
        <dbReference type="Proteomes" id="UP000242180"/>
    </source>
</evidence>
<dbReference type="Proteomes" id="UP000242180">
    <property type="component" value="Unassembled WGS sequence"/>
</dbReference>
<evidence type="ECO:0000313" key="1">
    <source>
        <dbReference type="EMBL" id="ORZ00168.1"/>
    </source>
</evidence>
<organism evidence="1 2">
    <name type="scientific">Syncephalastrum racemosum</name>
    <name type="common">Filamentous fungus</name>
    <dbReference type="NCBI Taxonomy" id="13706"/>
    <lineage>
        <taxon>Eukaryota</taxon>
        <taxon>Fungi</taxon>
        <taxon>Fungi incertae sedis</taxon>
        <taxon>Mucoromycota</taxon>
        <taxon>Mucoromycotina</taxon>
        <taxon>Mucoromycetes</taxon>
        <taxon>Mucorales</taxon>
        <taxon>Syncephalastraceae</taxon>
        <taxon>Syncephalastrum</taxon>
    </lineage>
</organism>
<dbReference type="OrthoDB" id="2250046at2759"/>
<comment type="caution">
    <text evidence="1">The sequence shown here is derived from an EMBL/GenBank/DDBJ whole genome shotgun (WGS) entry which is preliminary data.</text>
</comment>
<dbReference type="EMBL" id="MCGN01000002">
    <property type="protein sequence ID" value="ORZ00168.1"/>
    <property type="molecule type" value="Genomic_DNA"/>
</dbReference>
<dbReference type="InterPro" id="IPR023799">
    <property type="entry name" value="RbfA_dom_sf"/>
</dbReference>
<protein>
    <submittedName>
        <fullName evidence="1">Uncharacterized protein</fullName>
    </submittedName>
</protein>
<dbReference type="SUPFAM" id="SSF89919">
    <property type="entry name" value="Ribosome-binding factor A, RbfA"/>
    <property type="match status" value="1"/>
</dbReference>
<keyword evidence="2" id="KW-1185">Reference proteome</keyword>
<dbReference type="InParanoid" id="A0A1X2HLF3"/>
<dbReference type="Gene3D" id="3.30.300.20">
    <property type="match status" value="1"/>
</dbReference>
<dbReference type="OMA" id="MYSTEVM"/>
<proteinExistence type="predicted"/>